<dbReference type="InterPro" id="IPR023393">
    <property type="entry name" value="START-like_dom_sf"/>
</dbReference>
<dbReference type="AlphaFoldDB" id="A0A7V5UDS5"/>
<dbReference type="InterPro" id="IPR019587">
    <property type="entry name" value="Polyketide_cyclase/dehydratase"/>
</dbReference>
<dbReference type="CDD" id="cd07822">
    <property type="entry name" value="SRPBCC_4"/>
    <property type="match status" value="1"/>
</dbReference>
<protein>
    <submittedName>
        <fullName evidence="1">SRPBCC domain-containing protein</fullName>
    </submittedName>
</protein>
<dbReference type="PANTHER" id="PTHR36166">
    <property type="entry name" value="CHROMOSOME 9, WHOLE GENOME SHOTGUN SEQUENCE"/>
    <property type="match status" value="1"/>
</dbReference>
<dbReference type="PANTHER" id="PTHR36166:SF1">
    <property type="entry name" value="SRPBCC DOMAIN-CONTAINING PROTEIN"/>
    <property type="match status" value="1"/>
</dbReference>
<sequence length="145" mass="17068">MKELKTEIEINAGAEKVWKILTDFPAFASWNSFIPAIQGRAEKGARLRLFVKMPFQKRAMRLKPVVLKAEPARELRWFGKLWGLGFLFAGEHFFRIQKIDDQQVKFIHGERFTGLLLPIVWKVMGEQIRMGYVQFNRDLKRECEL</sequence>
<dbReference type="Proteomes" id="UP000886124">
    <property type="component" value="Unassembled WGS sequence"/>
</dbReference>
<dbReference type="Gene3D" id="3.30.530.20">
    <property type="match status" value="1"/>
</dbReference>
<organism evidence="1">
    <name type="scientific">Caldithrix abyssi</name>
    <dbReference type="NCBI Taxonomy" id="187145"/>
    <lineage>
        <taxon>Bacteria</taxon>
        <taxon>Pseudomonadati</taxon>
        <taxon>Calditrichota</taxon>
        <taxon>Calditrichia</taxon>
        <taxon>Calditrichales</taxon>
        <taxon>Calditrichaceae</taxon>
        <taxon>Caldithrix</taxon>
    </lineage>
</organism>
<dbReference type="SUPFAM" id="SSF55961">
    <property type="entry name" value="Bet v1-like"/>
    <property type="match status" value="1"/>
</dbReference>
<reference evidence="1" key="1">
    <citation type="journal article" date="2020" name="mSystems">
        <title>Genome- and Community-Level Interaction Insights into Carbon Utilization and Element Cycling Functions of Hydrothermarchaeota in Hydrothermal Sediment.</title>
        <authorList>
            <person name="Zhou Z."/>
            <person name="Liu Y."/>
            <person name="Xu W."/>
            <person name="Pan J."/>
            <person name="Luo Z.H."/>
            <person name="Li M."/>
        </authorList>
    </citation>
    <scope>NUCLEOTIDE SEQUENCE [LARGE SCALE GENOMIC DNA]</scope>
    <source>
        <strain evidence="1">HyVt-527</strain>
    </source>
</reference>
<dbReference type="EMBL" id="DROD01000007">
    <property type="protein sequence ID" value="HHJ51570.1"/>
    <property type="molecule type" value="Genomic_DNA"/>
</dbReference>
<accession>A0A7V5UDS5</accession>
<proteinExistence type="predicted"/>
<name>A0A7V5UDS5_CALAY</name>
<comment type="caution">
    <text evidence="1">The sequence shown here is derived from an EMBL/GenBank/DDBJ whole genome shotgun (WGS) entry which is preliminary data.</text>
</comment>
<evidence type="ECO:0000313" key="1">
    <source>
        <dbReference type="EMBL" id="HHJ51570.1"/>
    </source>
</evidence>
<gene>
    <name evidence="1" type="ORF">ENJ89_00120</name>
</gene>
<dbReference type="Pfam" id="PF10604">
    <property type="entry name" value="Polyketide_cyc2"/>
    <property type="match status" value="1"/>
</dbReference>